<dbReference type="RefSeq" id="WP_004084185.1">
    <property type="nucleotide sequence ID" value="NZ_CP047134.1"/>
</dbReference>
<dbReference type="EMBL" id="VDCJ01000352">
    <property type="protein sequence ID" value="MRU24647.1"/>
    <property type="molecule type" value="Genomic_DNA"/>
</dbReference>
<protein>
    <submittedName>
        <fullName evidence="1">Uncharacterized protein</fullName>
    </submittedName>
</protein>
<proteinExistence type="predicted"/>
<comment type="caution">
    <text evidence="1">The sequence shown here is derived from an EMBL/GenBank/DDBJ whole genome shotgun (WGS) entry which is preliminary data.</text>
</comment>
<sequence length="61" mass="6806">MRWRVDAVISHWLRCSTVIARAVRASFSGDISSKVDVQPGCRMLRGTAVTRRMSCGTHVDD</sequence>
<organism evidence="1 2">
    <name type="scientific">Xylella fastidiosa subsp. multiplex</name>
    <dbReference type="NCBI Taxonomy" id="644357"/>
    <lineage>
        <taxon>Bacteria</taxon>
        <taxon>Pseudomonadati</taxon>
        <taxon>Pseudomonadota</taxon>
        <taxon>Gammaproteobacteria</taxon>
        <taxon>Lysobacterales</taxon>
        <taxon>Lysobacteraceae</taxon>
        <taxon>Xylella</taxon>
    </lineage>
</organism>
<name>A0A9Q4MJZ7_XYLFS</name>
<accession>A0A9Q4MJZ7</accession>
<reference evidence="1" key="1">
    <citation type="submission" date="2019-05" db="EMBL/GenBank/DDBJ databases">
        <authorList>
            <person name="Castillo A."/>
            <person name="Giampetruzzi A."/>
            <person name="Landa B."/>
            <person name="Saponari M."/>
            <person name="Almeida R.P.P."/>
            <person name="Moralejo E."/>
            <person name="Marco-Noales E."/>
            <person name="Velasco-Amo M.P."/>
            <person name="Roman-Ecija M."/>
            <person name="Navarro I."/>
            <person name="Monterde A."/>
            <person name="Barbe S."/>
        </authorList>
    </citation>
    <scope>NUCLEOTIDE SEQUENCE</scope>
    <source>
        <strain evidence="1">XYL1981</strain>
    </source>
</reference>
<evidence type="ECO:0000313" key="1">
    <source>
        <dbReference type="EMBL" id="MRU24647.1"/>
    </source>
</evidence>
<gene>
    <name evidence="1" type="ORF">FG476_11470</name>
</gene>
<dbReference type="AlphaFoldDB" id="A0A9Q4MJZ7"/>
<reference evidence="1" key="2">
    <citation type="journal article" date="2020" name="Appl. Environ. Microbiol.">
        <title>Multiple intercontinental introductions associated with the emergence of a plant pathogen in Europe.</title>
        <authorList>
            <person name="Landa B.B."/>
            <person name="Castillo A.I."/>
            <person name="Giampetruzzi A."/>
            <person name="Kahn A."/>
            <person name="Roman-Ecija M."/>
            <person name="Velasco-Amo M.P."/>
            <person name="Navas-Cortes J.A."/>
            <person name="Marco-Noales E."/>
            <person name="Barbe S."/>
            <person name="Moralejo E."/>
            <person name="Coletta-Filho H.D."/>
            <person name="Saldarelli P."/>
            <person name="Saponari M."/>
            <person name="Almeida R.P.P."/>
        </authorList>
    </citation>
    <scope>NUCLEOTIDE SEQUENCE</scope>
    <source>
        <strain evidence="1">XYL1981</strain>
    </source>
</reference>
<evidence type="ECO:0000313" key="2">
    <source>
        <dbReference type="Proteomes" id="UP000474061"/>
    </source>
</evidence>
<dbReference type="Proteomes" id="UP000474061">
    <property type="component" value="Unassembled WGS sequence"/>
</dbReference>